<evidence type="ECO:0000313" key="4">
    <source>
        <dbReference type="Proteomes" id="UP001164557"/>
    </source>
</evidence>
<dbReference type="AlphaFoldDB" id="A0AA47GHP0"/>
<feature type="domain" description="RNA-binding S4" evidence="2">
    <location>
        <begin position="193"/>
        <end position="255"/>
    </location>
</feature>
<proteinExistence type="predicted"/>
<dbReference type="GO" id="GO:0003723">
    <property type="term" value="F:RNA binding"/>
    <property type="evidence" value="ECO:0007669"/>
    <property type="project" value="UniProtKB-KW"/>
</dbReference>
<sequence length="276" mass="31029">MKIENVYKRSHYAKNVLFKNDVAAEKTVDKMAGFINDVLYKHNVVLTDFLNPGERDILKSVAGDDVSLLEFGGYNSAEKKRVLLDNSNLEFSPAAFQITVFDIVYSQKFATLTHSAILGSLANSGVETSTFGDIITDGAGHWQFFAKSELSDFFTSEINYIGHTKVRLRPTTKQKVLIVEDDSAQATAIASSLRLDALVAAISKKSRQQTKNDIANNLVKLNWHSATNFNIMIKEDDVLSIRHFGRIKILDVKTTKKGKFKVVYKLWQTKRKKSKD</sequence>
<dbReference type="Pfam" id="PF17774">
    <property type="entry name" value="YlmH_RBD"/>
    <property type="match status" value="1"/>
</dbReference>
<protein>
    <submittedName>
        <fullName evidence="3">RNA-binding protein</fullName>
    </submittedName>
</protein>
<dbReference type="PANTHER" id="PTHR13633:SF3">
    <property type="entry name" value="MITOCHONDRIAL TRANSCRIPTION RESCUE FACTOR 1"/>
    <property type="match status" value="1"/>
</dbReference>
<dbReference type="InterPro" id="IPR040591">
    <property type="entry name" value="RqcP2_RBD"/>
</dbReference>
<evidence type="ECO:0000256" key="1">
    <source>
        <dbReference type="PROSITE-ProRule" id="PRU00182"/>
    </source>
</evidence>
<gene>
    <name evidence="3" type="ORF">LDX53_03985</name>
</gene>
<reference evidence="3" key="1">
    <citation type="submission" date="2021-09" db="EMBL/GenBank/DDBJ databases">
        <title>Lactobacillus species from Apis mellifera, Switzerland.</title>
        <authorList>
            <person name="Pfister J."/>
            <person name="Brown A."/>
            <person name="Neumann P."/>
            <person name="Collaud A."/>
            <person name="Retschnig G."/>
            <person name="Perreten V."/>
        </authorList>
    </citation>
    <scope>NUCLEOTIDE SEQUENCE</scope>
    <source>
        <strain evidence="3">IBH002</strain>
    </source>
</reference>
<dbReference type="RefSeq" id="WP_257011441.1">
    <property type="nucleotide sequence ID" value="NZ_CP084389.1"/>
</dbReference>
<dbReference type="Gene3D" id="3.30.1370.160">
    <property type="match status" value="1"/>
</dbReference>
<evidence type="ECO:0000313" key="3">
    <source>
        <dbReference type="EMBL" id="UZX30368.1"/>
    </source>
</evidence>
<accession>A0AA47GHP0</accession>
<keyword evidence="4" id="KW-1185">Reference proteome</keyword>
<dbReference type="EMBL" id="CP084389">
    <property type="protein sequence ID" value="UZX30368.1"/>
    <property type="molecule type" value="Genomic_DNA"/>
</dbReference>
<dbReference type="PANTHER" id="PTHR13633">
    <property type="entry name" value="MITOCHONDRIAL TRANSCRIPTION RESCUE FACTOR 1"/>
    <property type="match status" value="1"/>
</dbReference>
<dbReference type="Gene3D" id="3.30.70.330">
    <property type="match status" value="1"/>
</dbReference>
<dbReference type="InterPro" id="IPR012677">
    <property type="entry name" value="Nucleotide-bd_a/b_plait_sf"/>
</dbReference>
<name>A0AA47GHP0_9LACO</name>
<dbReference type="SUPFAM" id="SSF55174">
    <property type="entry name" value="Alpha-L RNA-binding motif"/>
    <property type="match status" value="1"/>
</dbReference>
<organism evidence="3 4">
    <name type="scientific">Lactobacillus helsingborgensis</name>
    <dbReference type="NCBI Taxonomy" id="1218494"/>
    <lineage>
        <taxon>Bacteria</taxon>
        <taxon>Bacillati</taxon>
        <taxon>Bacillota</taxon>
        <taxon>Bacilli</taxon>
        <taxon>Lactobacillales</taxon>
        <taxon>Lactobacillaceae</taxon>
        <taxon>Lactobacillus</taxon>
    </lineage>
</organism>
<evidence type="ECO:0000259" key="2">
    <source>
        <dbReference type="SMART" id="SM00363"/>
    </source>
</evidence>
<dbReference type="PROSITE" id="PS50889">
    <property type="entry name" value="S4"/>
    <property type="match status" value="1"/>
</dbReference>
<dbReference type="InterPro" id="IPR002942">
    <property type="entry name" value="S4_RNA-bd"/>
</dbReference>
<dbReference type="SMART" id="SM00363">
    <property type="entry name" value="S4"/>
    <property type="match status" value="1"/>
</dbReference>
<dbReference type="Proteomes" id="UP001164557">
    <property type="component" value="Chromosome"/>
</dbReference>
<keyword evidence="1" id="KW-0694">RNA-binding</keyword>